<proteinExistence type="predicted"/>
<dbReference type="Proteomes" id="UP000278775">
    <property type="component" value="Unassembled WGS sequence"/>
</dbReference>
<name>A0A3M7TKM6_9FLAO</name>
<comment type="caution">
    <text evidence="2">The sequence shown here is derived from an EMBL/GenBank/DDBJ whole genome shotgun (WGS) entry which is preliminary data.</text>
</comment>
<keyword evidence="1" id="KW-0732">Signal</keyword>
<feature type="signal peptide" evidence="1">
    <location>
        <begin position="1"/>
        <end position="22"/>
    </location>
</feature>
<accession>A0A3M7TKM6</accession>
<evidence type="ECO:0000313" key="3">
    <source>
        <dbReference type="Proteomes" id="UP000278775"/>
    </source>
</evidence>
<dbReference type="AlphaFoldDB" id="A0A3M7TKM6"/>
<evidence type="ECO:0000313" key="2">
    <source>
        <dbReference type="EMBL" id="RNA63576.1"/>
    </source>
</evidence>
<organism evidence="2 3">
    <name type="scientific">Chryseobacterium nematophagum</name>
    <dbReference type="NCBI Taxonomy" id="2305228"/>
    <lineage>
        <taxon>Bacteria</taxon>
        <taxon>Pseudomonadati</taxon>
        <taxon>Bacteroidota</taxon>
        <taxon>Flavobacteriia</taxon>
        <taxon>Flavobacteriales</taxon>
        <taxon>Weeksellaceae</taxon>
        <taxon>Chryseobacterium group</taxon>
        <taxon>Chryseobacterium</taxon>
    </lineage>
</organism>
<gene>
    <name evidence="2" type="ORF">D1631_17465</name>
</gene>
<evidence type="ECO:0000256" key="1">
    <source>
        <dbReference type="SAM" id="SignalP"/>
    </source>
</evidence>
<protein>
    <recommendedName>
        <fullName evidence="4">DUF2846 domain-containing protein</fullName>
    </recommendedName>
</protein>
<reference evidence="2 3" key="1">
    <citation type="submission" date="2018-08" db="EMBL/GenBank/DDBJ databases">
        <title>Chryseobacterium nematophagum: a novel matrix digesting pathogen of nematodes.</title>
        <authorList>
            <person name="Page A."/>
            <person name="Roberts M."/>
            <person name="Felix M.-A."/>
            <person name="Weir W."/>
        </authorList>
    </citation>
    <scope>NUCLEOTIDE SEQUENCE [LARGE SCALE GENOMIC DNA]</scope>
    <source>
        <strain evidence="2 3">JUb129</strain>
    </source>
</reference>
<feature type="chain" id="PRO_5017957708" description="DUF2846 domain-containing protein" evidence="1">
    <location>
        <begin position="23"/>
        <end position="193"/>
    </location>
</feature>
<evidence type="ECO:0008006" key="4">
    <source>
        <dbReference type="Google" id="ProtNLM"/>
    </source>
</evidence>
<dbReference type="OrthoDB" id="5951953at2"/>
<sequence>MEVLKKISLFFIVFFGFSTVFAQKVTTQAIDKPSEGKSLVYILKTGPGVLVNFRVYDKDLFLGPISSGKYLIYECEPGEHLFWAGAENRDYVEANLEANSVYVINAEGQMGAFVAGVNLKPLKPTEFRDKKLFYQVVKGDTKKVYEQLQDDKSENIAKAMAKYQELKSKNSNKIAVLTSDMKFENADKPEKNK</sequence>
<dbReference type="EMBL" id="QWIU01000002">
    <property type="protein sequence ID" value="RNA63576.1"/>
    <property type="molecule type" value="Genomic_DNA"/>
</dbReference>